<reference evidence="2" key="1">
    <citation type="journal article" date="2021" name="BMC Genomics">
        <title>Chromosome-level genome assembly and manually-curated proteome of model necrotroph Parastagonospora nodorum Sn15 reveals a genome-wide trove of candidate effector homologs, and redundancy of virulence-related functions within an accessory chromosome.</title>
        <authorList>
            <person name="Bertazzoni S."/>
            <person name="Jones D.A.B."/>
            <person name="Phan H.T."/>
            <person name="Tan K.-C."/>
            <person name="Hane J.K."/>
        </authorList>
    </citation>
    <scope>NUCLEOTIDE SEQUENCE [LARGE SCALE GENOMIC DNA]</scope>
    <source>
        <strain evidence="2">SN15 / ATCC MYA-4574 / FGSC 10173)</strain>
    </source>
</reference>
<evidence type="ECO:0000313" key="2">
    <source>
        <dbReference type="Proteomes" id="UP000663193"/>
    </source>
</evidence>
<evidence type="ECO:0000313" key="1">
    <source>
        <dbReference type="EMBL" id="QRC99139.1"/>
    </source>
</evidence>
<dbReference type="EMBL" id="CP069031">
    <property type="protein sequence ID" value="QRC99139.1"/>
    <property type="molecule type" value="Genomic_DNA"/>
</dbReference>
<dbReference type="Proteomes" id="UP000663193">
    <property type="component" value="Chromosome 9"/>
</dbReference>
<proteinExistence type="predicted"/>
<dbReference type="VEuPathDB" id="FungiDB:JI435_413070"/>
<keyword evidence="2" id="KW-1185">Reference proteome</keyword>
<gene>
    <name evidence="1" type="ORF">JI435_413070</name>
</gene>
<dbReference type="AlphaFoldDB" id="A0A7U2F9Y3"/>
<protein>
    <submittedName>
        <fullName evidence="1">Uncharacterized protein</fullName>
    </submittedName>
</protein>
<name>A0A7U2F9Y3_PHANO</name>
<organism evidence="1 2">
    <name type="scientific">Phaeosphaeria nodorum (strain SN15 / ATCC MYA-4574 / FGSC 10173)</name>
    <name type="common">Glume blotch fungus</name>
    <name type="synonym">Parastagonospora nodorum</name>
    <dbReference type="NCBI Taxonomy" id="321614"/>
    <lineage>
        <taxon>Eukaryota</taxon>
        <taxon>Fungi</taxon>
        <taxon>Dikarya</taxon>
        <taxon>Ascomycota</taxon>
        <taxon>Pezizomycotina</taxon>
        <taxon>Dothideomycetes</taxon>
        <taxon>Pleosporomycetidae</taxon>
        <taxon>Pleosporales</taxon>
        <taxon>Pleosporineae</taxon>
        <taxon>Phaeosphaeriaceae</taxon>
        <taxon>Parastagonospora</taxon>
    </lineage>
</organism>
<sequence length="71" mass="8214">MDIFIQSVAHFVVDRNHGSTSAREGSDPLRYKHIALACNDSWHAPKGLQDWRLTRDWFSVGIKMILALFTW</sequence>
<accession>A0A7U2F9Y3</accession>